<dbReference type="InterPro" id="IPR006674">
    <property type="entry name" value="HD_domain"/>
</dbReference>
<evidence type="ECO:0000259" key="1">
    <source>
        <dbReference type="Pfam" id="PF01966"/>
    </source>
</evidence>
<organism evidence="2 3">
    <name type="scientific">Salinivibrio kushneri</name>
    <dbReference type="NCBI Taxonomy" id="1908198"/>
    <lineage>
        <taxon>Bacteria</taxon>
        <taxon>Pseudomonadati</taxon>
        <taxon>Pseudomonadota</taxon>
        <taxon>Gammaproteobacteria</taxon>
        <taxon>Vibrionales</taxon>
        <taxon>Vibrionaceae</taxon>
        <taxon>Salinivibrio</taxon>
    </lineage>
</organism>
<dbReference type="SUPFAM" id="SSF109604">
    <property type="entry name" value="HD-domain/PDEase-like"/>
    <property type="match status" value="1"/>
</dbReference>
<name>A0AA47KMI9_9GAMM</name>
<evidence type="ECO:0000313" key="3">
    <source>
        <dbReference type="Proteomes" id="UP001164748"/>
    </source>
</evidence>
<dbReference type="Proteomes" id="UP001164748">
    <property type="component" value="Chromosome"/>
</dbReference>
<gene>
    <name evidence="2" type="ORF">N8M53_05350</name>
</gene>
<protein>
    <submittedName>
        <fullName evidence="2">HD domain-containing protein</fullName>
    </submittedName>
</protein>
<dbReference type="Pfam" id="PF01966">
    <property type="entry name" value="HD"/>
    <property type="match status" value="1"/>
</dbReference>
<dbReference type="EMBL" id="CP114588">
    <property type="protein sequence ID" value="WBA09624.1"/>
    <property type="molecule type" value="Genomic_DNA"/>
</dbReference>
<dbReference type="PANTHER" id="PTHR35569:SF1">
    <property type="entry name" value="CYANAMIDE HYDRATASE DDI2-RELATED"/>
    <property type="match status" value="1"/>
</dbReference>
<evidence type="ECO:0000313" key="2">
    <source>
        <dbReference type="EMBL" id="WBA09624.1"/>
    </source>
</evidence>
<feature type="domain" description="HD" evidence="1">
    <location>
        <begin position="38"/>
        <end position="118"/>
    </location>
</feature>
<dbReference type="PANTHER" id="PTHR35569">
    <property type="entry name" value="CYANAMIDE HYDRATASE DDI2-RELATED"/>
    <property type="match status" value="1"/>
</dbReference>
<sequence>MTRTSVPYVSPADYTVPDSQACQQALALVKQFSPEFLVNHSLRSYAFGLAMSHKVKQDVDKEVFFVGAILHDIGLTDYVAQQDTFEIEGAIAAQAFAMAKGLSAEQADLIHEMVALHNSVGVAHQCDPEIALLHFGAGADVAGLWIEDIHKKTLHEVLEAYHDQGCQAGMIQLIQDQVTRKPHSYMSTMVELGFLKKVAKHQFAYKPT</sequence>
<dbReference type="Gene3D" id="1.10.3210.10">
    <property type="entry name" value="Hypothetical protein af1432"/>
    <property type="match status" value="1"/>
</dbReference>
<dbReference type="AlphaFoldDB" id="A0AA47KMI9"/>
<reference evidence="2" key="1">
    <citation type="submission" date="2022-09" db="EMBL/GenBank/DDBJ databases">
        <authorList>
            <person name="Li Z.-J."/>
        </authorList>
    </citation>
    <scope>NUCLEOTIDE SEQUENCE</scope>
    <source>
        <strain evidence="2">TGB11</strain>
    </source>
</reference>
<proteinExistence type="predicted"/>
<dbReference type="RefSeq" id="WP_269579756.1">
    <property type="nucleotide sequence ID" value="NZ_CP114588.1"/>
</dbReference>
<accession>A0AA47KMI9</accession>